<gene>
    <name evidence="3" type="ORF">GCM10007854_07940</name>
</gene>
<reference evidence="3" key="2">
    <citation type="submission" date="2023-01" db="EMBL/GenBank/DDBJ databases">
        <title>Draft genome sequence of Algimonas porphyrae strain NBRC 108216.</title>
        <authorList>
            <person name="Sun Q."/>
            <person name="Mori K."/>
        </authorList>
    </citation>
    <scope>NUCLEOTIDE SEQUENCE</scope>
    <source>
        <strain evidence="3">NBRC 108216</strain>
    </source>
</reference>
<feature type="transmembrane region" description="Helical" evidence="2">
    <location>
        <begin position="30"/>
        <end position="63"/>
    </location>
</feature>
<keyword evidence="4" id="KW-1185">Reference proteome</keyword>
<name>A0ABQ5UY37_9PROT</name>
<reference evidence="3" key="1">
    <citation type="journal article" date="2014" name="Int. J. Syst. Evol. Microbiol.">
        <title>Complete genome of a new Firmicutes species belonging to the dominant human colonic microbiota ('Ruminococcus bicirculans') reveals two chromosomes and a selective capacity to utilize plant glucans.</title>
        <authorList>
            <consortium name="NISC Comparative Sequencing Program"/>
            <person name="Wegmann U."/>
            <person name="Louis P."/>
            <person name="Goesmann A."/>
            <person name="Henrissat B."/>
            <person name="Duncan S.H."/>
            <person name="Flint H.J."/>
        </authorList>
    </citation>
    <scope>NUCLEOTIDE SEQUENCE</scope>
    <source>
        <strain evidence="3">NBRC 108216</strain>
    </source>
</reference>
<dbReference type="RefSeq" id="WP_284369862.1">
    <property type="nucleotide sequence ID" value="NZ_BSNJ01000002.1"/>
</dbReference>
<sequence length="134" mass="14510">MTGTHHLSGPGTPGFLGQVARWLTLAGVTIAAAFMLFFSAAFALVLVGVIAIIALIAISVFWIRAKLTGRPFGPKAHMAEIRRQMGMDVQMGQDARQGPRQDPRRTQRSRTGMHGSNGPIIDATETPEGWTVER</sequence>
<organism evidence="3 4">
    <name type="scientific">Algimonas porphyrae</name>
    <dbReference type="NCBI Taxonomy" id="1128113"/>
    <lineage>
        <taxon>Bacteria</taxon>
        <taxon>Pseudomonadati</taxon>
        <taxon>Pseudomonadota</taxon>
        <taxon>Alphaproteobacteria</taxon>
        <taxon>Maricaulales</taxon>
        <taxon>Robiginitomaculaceae</taxon>
        <taxon>Algimonas</taxon>
    </lineage>
</organism>
<dbReference type="EMBL" id="BSNJ01000002">
    <property type="protein sequence ID" value="GLQ19839.1"/>
    <property type="molecule type" value="Genomic_DNA"/>
</dbReference>
<accession>A0ABQ5UY37</accession>
<evidence type="ECO:0000256" key="2">
    <source>
        <dbReference type="SAM" id="Phobius"/>
    </source>
</evidence>
<keyword evidence="2" id="KW-1133">Transmembrane helix</keyword>
<evidence type="ECO:0000256" key="1">
    <source>
        <dbReference type="SAM" id="MobiDB-lite"/>
    </source>
</evidence>
<protein>
    <submittedName>
        <fullName evidence="3">Uncharacterized protein</fullName>
    </submittedName>
</protein>
<keyword evidence="2" id="KW-0472">Membrane</keyword>
<dbReference type="Proteomes" id="UP001161390">
    <property type="component" value="Unassembled WGS sequence"/>
</dbReference>
<comment type="caution">
    <text evidence="3">The sequence shown here is derived from an EMBL/GenBank/DDBJ whole genome shotgun (WGS) entry which is preliminary data.</text>
</comment>
<proteinExistence type="predicted"/>
<feature type="region of interest" description="Disordered" evidence="1">
    <location>
        <begin position="89"/>
        <end position="134"/>
    </location>
</feature>
<evidence type="ECO:0000313" key="3">
    <source>
        <dbReference type="EMBL" id="GLQ19839.1"/>
    </source>
</evidence>
<evidence type="ECO:0000313" key="4">
    <source>
        <dbReference type="Proteomes" id="UP001161390"/>
    </source>
</evidence>
<keyword evidence="2" id="KW-0812">Transmembrane</keyword>